<dbReference type="Pfam" id="PF00535">
    <property type="entry name" value="Glycos_transf_2"/>
    <property type="match status" value="1"/>
</dbReference>
<keyword evidence="3" id="KW-0328">Glycosyltransferase</keyword>
<proteinExistence type="inferred from homology"/>
<reference evidence="7 8" key="1">
    <citation type="submission" date="2015-06" db="EMBL/GenBank/DDBJ databases">
        <title>Genome sequence of Mycobacterium conceptionense strain MLE.</title>
        <authorList>
            <person name="Greninger A.L."/>
            <person name="Cunningham G."/>
            <person name="Chiu C.Y."/>
            <person name="Miller S."/>
        </authorList>
    </citation>
    <scope>NUCLEOTIDE SEQUENCE [LARGE SCALE GENOMIC DNA]</scope>
    <source>
        <strain evidence="7 8">MLE</strain>
    </source>
</reference>
<evidence type="ECO:0000256" key="2">
    <source>
        <dbReference type="ARBA" id="ARBA00006739"/>
    </source>
</evidence>
<feature type="domain" description="Glycosyltransferase 2-like" evidence="6">
    <location>
        <begin position="33"/>
        <end position="136"/>
    </location>
</feature>
<comment type="similarity">
    <text evidence="2">Belongs to the glycosyltransferase 2 family.</text>
</comment>
<evidence type="ECO:0000256" key="5">
    <source>
        <dbReference type="ARBA" id="ARBA00023316"/>
    </source>
</evidence>
<comment type="pathway">
    <text evidence="1">Cell wall biogenesis; cell wall polysaccharide biosynthesis.</text>
</comment>
<gene>
    <name evidence="7" type="ORF">ACT17_20510</name>
</gene>
<organism evidence="7 8">
    <name type="scientific">Mycolicibacterium conceptionense</name>
    <dbReference type="NCBI Taxonomy" id="451644"/>
    <lineage>
        <taxon>Bacteria</taxon>
        <taxon>Bacillati</taxon>
        <taxon>Actinomycetota</taxon>
        <taxon>Actinomycetes</taxon>
        <taxon>Mycobacteriales</taxon>
        <taxon>Mycobacteriaceae</taxon>
        <taxon>Mycolicibacterium</taxon>
    </lineage>
</organism>
<dbReference type="InterPro" id="IPR029044">
    <property type="entry name" value="Nucleotide-diphossugar_trans"/>
</dbReference>
<dbReference type="GO" id="GO:0016757">
    <property type="term" value="F:glycosyltransferase activity"/>
    <property type="evidence" value="ECO:0007669"/>
    <property type="project" value="UniProtKB-KW"/>
</dbReference>
<evidence type="ECO:0000256" key="1">
    <source>
        <dbReference type="ARBA" id="ARBA00004776"/>
    </source>
</evidence>
<dbReference type="Proteomes" id="UP000037594">
    <property type="component" value="Unassembled WGS sequence"/>
</dbReference>
<evidence type="ECO:0000313" key="8">
    <source>
        <dbReference type="Proteomes" id="UP000037594"/>
    </source>
</evidence>
<evidence type="ECO:0000313" key="7">
    <source>
        <dbReference type="EMBL" id="KMV16433.1"/>
    </source>
</evidence>
<keyword evidence="5" id="KW-0961">Cell wall biogenesis/degradation</keyword>
<dbReference type="AlphaFoldDB" id="A0A0J8U4I5"/>
<accession>A0A0J8U4I5</accession>
<evidence type="ECO:0000256" key="4">
    <source>
        <dbReference type="ARBA" id="ARBA00022679"/>
    </source>
</evidence>
<comment type="caution">
    <text evidence="7">The sequence shown here is derived from an EMBL/GenBank/DDBJ whole genome shotgun (WGS) entry which is preliminary data.</text>
</comment>
<dbReference type="InterPro" id="IPR001173">
    <property type="entry name" value="Glyco_trans_2-like"/>
</dbReference>
<dbReference type="Gene3D" id="3.90.550.10">
    <property type="entry name" value="Spore Coat Polysaccharide Biosynthesis Protein SpsA, Chain A"/>
    <property type="match status" value="1"/>
</dbReference>
<dbReference type="SUPFAM" id="SSF53448">
    <property type="entry name" value="Nucleotide-diphospho-sugar transferases"/>
    <property type="match status" value="1"/>
</dbReference>
<sequence length="503" mass="56796">MPSNVVIDGVEYQPANARRGPDPGRVGPPRVGIAVTTKDRHDTFLECLAKVIERTPPAFPVVVVDDGSKRPVCLDGWKGIPLPRRVPVIRHDTSKGIPAAKNASLTALMDLGVEHLFLLDNDCYPLTDDWWRPFVESPEIHLSAQFLDIDGPRKLHDITVLYDDGQHQAWSGQRGYCLYYHRSAIDAVGGFDPIYGVGLYEHSDLANRLYARGLTTWRYASPKDSDKLIESLDQRTAVDRTPLPDRQAQVRKNASLHNTRRAEGFDGYVEYRALRDIVLTCLYTSNVDPQRGTQMAPDPALLDTLTQSARPHPVVVLHDQLDAQDHDNVTYIQAPNTVNVYFQRWINAYRYLADNPDIGKVLVCDGTDVEILKPTELFDVPAGKLMVGAEHQIVGCPWMRNNHPDNKLREFLDEYHHEQLVNAGVLLGHRDDVMAFILDVIHTWHDIEMAAFHKASKGNGVGDMAVFNYVAYTRHRDKLIYGPGVTTMFKADERNTFSRIRHK</sequence>
<dbReference type="EMBL" id="LFOD01000021">
    <property type="protein sequence ID" value="KMV16433.1"/>
    <property type="molecule type" value="Genomic_DNA"/>
</dbReference>
<name>A0A0J8U4I5_9MYCO</name>
<dbReference type="PANTHER" id="PTHR43179:SF12">
    <property type="entry name" value="GALACTOFURANOSYLTRANSFERASE GLFT2"/>
    <property type="match status" value="1"/>
</dbReference>
<dbReference type="GO" id="GO:0071555">
    <property type="term" value="P:cell wall organization"/>
    <property type="evidence" value="ECO:0007669"/>
    <property type="project" value="UniProtKB-KW"/>
</dbReference>
<keyword evidence="4" id="KW-0808">Transferase</keyword>
<dbReference type="PANTHER" id="PTHR43179">
    <property type="entry name" value="RHAMNOSYLTRANSFERASE WBBL"/>
    <property type="match status" value="1"/>
</dbReference>
<dbReference type="RefSeq" id="WP_047040513.1">
    <property type="nucleotide sequence ID" value="NZ_LFOD01000021.1"/>
</dbReference>
<evidence type="ECO:0000256" key="3">
    <source>
        <dbReference type="ARBA" id="ARBA00022676"/>
    </source>
</evidence>
<protein>
    <recommendedName>
        <fullName evidence="6">Glycosyltransferase 2-like domain-containing protein</fullName>
    </recommendedName>
</protein>
<dbReference type="PATRIC" id="fig|451644.5.peg.4239"/>
<evidence type="ECO:0000259" key="6">
    <source>
        <dbReference type="Pfam" id="PF00535"/>
    </source>
</evidence>